<dbReference type="Proteomes" id="UP000243579">
    <property type="component" value="Unassembled WGS sequence"/>
</dbReference>
<feature type="domain" description="FHA" evidence="1">
    <location>
        <begin position="35"/>
        <end position="97"/>
    </location>
</feature>
<dbReference type="PROSITE" id="PS50006">
    <property type="entry name" value="FHA_DOMAIN"/>
    <property type="match status" value="1"/>
</dbReference>
<dbReference type="Gene3D" id="2.60.200.20">
    <property type="match status" value="1"/>
</dbReference>
<sequence>MRLCLNPTPATTPAIVSALKAAGLYVIDLDDYERVILGREMFLAAFAELTQETFMDLSYISRAHCCLDRIVDPNASSCLRLVTDLSYNGTRLNGIRIERAIPYRLQHGQLLEVLPWKLGYIVDDDETDSEFLPMPEMADVEQANT</sequence>
<evidence type="ECO:0000313" key="2">
    <source>
        <dbReference type="EMBL" id="OQR84812.1"/>
    </source>
</evidence>
<dbReference type="EMBL" id="JNBR01001833">
    <property type="protein sequence ID" value="OQR84812.1"/>
    <property type="molecule type" value="Genomic_DNA"/>
</dbReference>
<reference evidence="2 3" key="1">
    <citation type="journal article" date="2014" name="Genome Biol. Evol.">
        <title>The secreted proteins of Achlya hypogyna and Thraustotheca clavata identify the ancestral oomycete secretome and reveal gene acquisitions by horizontal gene transfer.</title>
        <authorList>
            <person name="Misner I."/>
            <person name="Blouin N."/>
            <person name="Leonard G."/>
            <person name="Richards T.A."/>
            <person name="Lane C.E."/>
        </authorList>
    </citation>
    <scope>NUCLEOTIDE SEQUENCE [LARGE SCALE GENOMIC DNA]</scope>
    <source>
        <strain evidence="2 3">ATCC 48635</strain>
    </source>
</reference>
<dbReference type="AlphaFoldDB" id="A0A1V9YGG3"/>
<organism evidence="2 3">
    <name type="scientific">Achlya hypogyna</name>
    <name type="common">Oomycete</name>
    <name type="synonym">Protoachlya hypogyna</name>
    <dbReference type="NCBI Taxonomy" id="1202772"/>
    <lineage>
        <taxon>Eukaryota</taxon>
        <taxon>Sar</taxon>
        <taxon>Stramenopiles</taxon>
        <taxon>Oomycota</taxon>
        <taxon>Saprolegniomycetes</taxon>
        <taxon>Saprolegniales</taxon>
        <taxon>Achlyaceae</taxon>
        <taxon>Achlya</taxon>
    </lineage>
</organism>
<name>A0A1V9YGG3_ACHHY</name>
<dbReference type="Pfam" id="PF00498">
    <property type="entry name" value="FHA"/>
    <property type="match status" value="1"/>
</dbReference>
<proteinExistence type="predicted"/>
<keyword evidence="3" id="KW-1185">Reference proteome</keyword>
<comment type="caution">
    <text evidence="2">The sequence shown here is derived from an EMBL/GenBank/DDBJ whole genome shotgun (WGS) entry which is preliminary data.</text>
</comment>
<evidence type="ECO:0000259" key="1">
    <source>
        <dbReference type="PROSITE" id="PS50006"/>
    </source>
</evidence>
<evidence type="ECO:0000313" key="3">
    <source>
        <dbReference type="Proteomes" id="UP000243579"/>
    </source>
</evidence>
<dbReference type="SUPFAM" id="SSF49879">
    <property type="entry name" value="SMAD/FHA domain"/>
    <property type="match status" value="1"/>
</dbReference>
<dbReference type="InterPro" id="IPR000253">
    <property type="entry name" value="FHA_dom"/>
</dbReference>
<dbReference type="InterPro" id="IPR008984">
    <property type="entry name" value="SMAD_FHA_dom_sf"/>
</dbReference>
<accession>A0A1V9YGG3</accession>
<dbReference type="OrthoDB" id="76975at2759"/>
<protein>
    <recommendedName>
        <fullName evidence="1">FHA domain-containing protein</fullName>
    </recommendedName>
</protein>
<gene>
    <name evidence="2" type="ORF">ACHHYP_12797</name>
</gene>